<dbReference type="AlphaFoldDB" id="A0AAV4SBE5"/>
<keyword evidence="3" id="KW-1185">Reference proteome</keyword>
<evidence type="ECO:0000256" key="1">
    <source>
        <dbReference type="SAM" id="MobiDB-lite"/>
    </source>
</evidence>
<feature type="compositionally biased region" description="Low complexity" evidence="1">
    <location>
        <begin position="92"/>
        <end position="104"/>
    </location>
</feature>
<evidence type="ECO:0000313" key="3">
    <source>
        <dbReference type="Proteomes" id="UP001054945"/>
    </source>
</evidence>
<accession>A0AAV4SBE5</accession>
<organism evidence="2 3">
    <name type="scientific">Caerostris extrusa</name>
    <name type="common">Bark spider</name>
    <name type="synonym">Caerostris bankana</name>
    <dbReference type="NCBI Taxonomy" id="172846"/>
    <lineage>
        <taxon>Eukaryota</taxon>
        <taxon>Metazoa</taxon>
        <taxon>Ecdysozoa</taxon>
        <taxon>Arthropoda</taxon>
        <taxon>Chelicerata</taxon>
        <taxon>Arachnida</taxon>
        <taxon>Araneae</taxon>
        <taxon>Araneomorphae</taxon>
        <taxon>Entelegynae</taxon>
        <taxon>Araneoidea</taxon>
        <taxon>Araneidae</taxon>
        <taxon>Caerostris</taxon>
    </lineage>
</organism>
<feature type="region of interest" description="Disordered" evidence="1">
    <location>
        <begin position="80"/>
        <end position="122"/>
    </location>
</feature>
<dbReference type="Proteomes" id="UP001054945">
    <property type="component" value="Unassembled WGS sequence"/>
</dbReference>
<proteinExistence type="predicted"/>
<reference evidence="2 3" key="1">
    <citation type="submission" date="2021-06" db="EMBL/GenBank/DDBJ databases">
        <title>Caerostris extrusa draft genome.</title>
        <authorList>
            <person name="Kono N."/>
            <person name="Arakawa K."/>
        </authorList>
    </citation>
    <scope>NUCLEOTIDE SEQUENCE [LARGE SCALE GENOMIC DNA]</scope>
</reference>
<name>A0AAV4SBE5_CAEEX</name>
<protein>
    <submittedName>
        <fullName evidence="2">Uncharacterized protein</fullName>
    </submittedName>
</protein>
<evidence type="ECO:0000313" key="2">
    <source>
        <dbReference type="EMBL" id="GIY30802.1"/>
    </source>
</evidence>
<gene>
    <name evidence="2" type="ORF">CEXT_652141</name>
</gene>
<dbReference type="EMBL" id="BPLR01009279">
    <property type="protein sequence ID" value="GIY30802.1"/>
    <property type="molecule type" value="Genomic_DNA"/>
</dbReference>
<sequence length="122" mass="13569">MVTFIIRIRRENLLPKLVVPPVPRVGPVKVNEEAPYQSSKQSSKSCCVSCSRGAPCERDRRNHYQPPTKCSKSCCTSYSKGGMRESDRRSHCSSSKPSTYSTCSGRRKIHHPLPIASSSTVK</sequence>
<comment type="caution">
    <text evidence="2">The sequence shown here is derived from an EMBL/GenBank/DDBJ whole genome shotgun (WGS) entry which is preliminary data.</text>
</comment>